<dbReference type="InterPro" id="IPR053134">
    <property type="entry name" value="RNA-dir_DNA_polymerase"/>
</dbReference>
<dbReference type="FunFam" id="3.30.70.270:FF:000003">
    <property type="entry name" value="Transposon Ty3-G Gag-Pol polyprotein"/>
    <property type="match status" value="1"/>
</dbReference>
<dbReference type="Proteomes" id="UP000694886">
    <property type="component" value="Chromosome 5"/>
</dbReference>
<reference evidence="7" key="2">
    <citation type="submission" date="2025-08" db="UniProtKB">
        <authorList>
            <consortium name="RefSeq"/>
        </authorList>
    </citation>
    <scope>IDENTIFICATION</scope>
</reference>
<evidence type="ECO:0000256" key="4">
    <source>
        <dbReference type="SAM" id="MobiDB-lite"/>
    </source>
</evidence>
<dbReference type="AlphaFoldDB" id="A0AB32WFC9"/>
<evidence type="ECO:0000259" key="5">
    <source>
        <dbReference type="PROSITE" id="PS50158"/>
    </source>
</evidence>
<evidence type="ECO:0000313" key="6">
    <source>
        <dbReference type="Proteomes" id="UP000694886"/>
    </source>
</evidence>
<evidence type="ECO:0000256" key="3">
    <source>
        <dbReference type="PROSITE-ProRule" id="PRU00047"/>
    </source>
</evidence>
<dbReference type="InterPro" id="IPR041577">
    <property type="entry name" value="RT_RNaseH_2"/>
</dbReference>
<keyword evidence="3" id="KW-0479">Metal-binding</keyword>
<dbReference type="GO" id="GO:0015074">
    <property type="term" value="P:DNA integration"/>
    <property type="evidence" value="ECO:0007669"/>
    <property type="project" value="UniProtKB-KW"/>
</dbReference>
<dbReference type="KEGG" id="tcc:108662034"/>
<dbReference type="GO" id="GO:0003676">
    <property type="term" value="F:nucleic acid binding"/>
    <property type="evidence" value="ECO:0007669"/>
    <property type="project" value="InterPro"/>
</dbReference>
<keyword evidence="1" id="KW-0460">Magnesium</keyword>
<accession>A0AB32WFC9</accession>
<dbReference type="Pfam" id="PF08284">
    <property type="entry name" value="RVP_2"/>
    <property type="match status" value="1"/>
</dbReference>
<feature type="domain" description="CCHC-type" evidence="5">
    <location>
        <begin position="287"/>
        <end position="301"/>
    </location>
</feature>
<dbReference type="CDD" id="cd01647">
    <property type="entry name" value="RT_LTR"/>
    <property type="match status" value="1"/>
</dbReference>
<evidence type="ECO:0000256" key="1">
    <source>
        <dbReference type="ARBA" id="ARBA00022842"/>
    </source>
</evidence>
<evidence type="ECO:0000256" key="2">
    <source>
        <dbReference type="ARBA" id="ARBA00022908"/>
    </source>
</evidence>
<dbReference type="RefSeq" id="XP_017976557.1">
    <property type="nucleotide sequence ID" value="XM_018121068.1"/>
</dbReference>
<dbReference type="PROSITE" id="PS50158">
    <property type="entry name" value="ZF_CCHC"/>
    <property type="match status" value="1"/>
</dbReference>
<dbReference type="GO" id="GO:0008270">
    <property type="term" value="F:zinc ion binding"/>
    <property type="evidence" value="ECO:0007669"/>
    <property type="project" value="UniProtKB-KW"/>
</dbReference>
<dbReference type="GO" id="GO:0006508">
    <property type="term" value="P:proteolysis"/>
    <property type="evidence" value="ECO:0007669"/>
    <property type="project" value="InterPro"/>
</dbReference>
<evidence type="ECO:0000313" key="7">
    <source>
        <dbReference type="RefSeq" id="XP_017976557.1"/>
    </source>
</evidence>
<dbReference type="InterPro" id="IPR005162">
    <property type="entry name" value="Retrotrans_gag_dom"/>
</dbReference>
<dbReference type="SUPFAM" id="SSF56672">
    <property type="entry name" value="DNA/RNA polymerases"/>
    <property type="match status" value="1"/>
</dbReference>
<dbReference type="InterPro" id="IPR001969">
    <property type="entry name" value="Aspartic_peptidase_AS"/>
</dbReference>
<dbReference type="InterPro" id="IPR001878">
    <property type="entry name" value="Znf_CCHC"/>
</dbReference>
<keyword evidence="3" id="KW-0862">Zinc</keyword>
<dbReference type="Pfam" id="PF00078">
    <property type="entry name" value="RVT_1"/>
    <property type="match status" value="1"/>
</dbReference>
<proteinExistence type="predicted"/>
<dbReference type="Gene3D" id="3.10.10.10">
    <property type="entry name" value="HIV Type 1 Reverse Transcriptase, subunit A, domain 1"/>
    <property type="match status" value="2"/>
</dbReference>
<gene>
    <name evidence="7" type="primary">LOC108662034</name>
</gene>
<organism evidence="6 7">
    <name type="scientific">Theobroma cacao</name>
    <name type="common">Cacao</name>
    <name type="synonym">Cocoa</name>
    <dbReference type="NCBI Taxonomy" id="3641"/>
    <lineage>
        <taxon>Eukaryota</taxon>
        <taxon>Viridiplantae</taxon>
        <taxon>Streptophyta</taxon>
        <taxon>Embryophyta</taxon>
        <taxon>Tracheophyta</taxon>
        <taxon>Spermatophyta</taxon>
        <taxon>Magnoliopsida</taxon>
        <taxon>eudicotyledons</taxon>
        <taxon>Gunneridae</taxon>
        <taxon>Pentapetalae</taxon>
        <taxon>rosids</taxon>
        <taxon>malvids</taxon>
        <taxon>Malvales</taxon>
        <taxon>Malvaceae</taxon>
        <taxon>Byttnerioideae</taxon>
        <taxon>Theobroma</taxon>
    </lineage>
</organism>
<protein>
    <submittedName>
        <fullName evidence="7">Uncharacterized protein LOC108662034</fullName>
    </submittedName>
</protein>
<dbReference type="PANTHER" id="PTHR24559:SF444">
    <property type="entry name" value="REVERSE TRANSCRIPTASE DOMAIN-CONTAINING PROTEIN"/>
    <property type="match status" value="1"/>
</dbReference>
<name>A0AB32WFC9_THECC</name>
<dbReference type="GeneID" id="108662034"/>
<feature type="region of interest" description="Disordered" evidence="4">
    <location>
        <begin position="318"/>
        <end position="351"/>
    </location>
</feature>
<reference evidence="6" key="1">
    <citation type="journal article" date="1997" name="Nucleic Acids Res.">
        <title>tRNAscan-SE: a program for improved detection of transfer RNA genes in genomic sequence.</title>
        <authorList>
            <person name="Lowe T.M."/>
            <person name="Eddy S.R."/>
        </authorList>
    </citation>
    <scope>NUCLEOTIDE SEQUENCE [LARGE SCALE GENOMIC DNA]</scope>
    <source>
        <strain evidence="6">r\B97-61/B2</strain>
    </source>
</reference>
<dbReference type="InterPro" id="IPR000477">
    <property type="entry name" value="RT_dom"/>
</dbReference>
<dbReference type="InterPro" id="IPR043502">
    <property type="entry name" value="DNA/RNA_pol_sf"/>
</dbReference>
<dbReference type="Pfam" id="PF17919">
    <property type="entry name" value="RT_RNaseH_2"/>
    <property type="match status" value="1"/>
</dbReference>
<dbReference type="Pfam" id="PF03732">
    <property type="entry name" value="Retrotrans_gag"/>
    <property type="match status" value="1"/>
</dbReference>
<dbReference type="Gene3D" id="4.10.60.10">
    <property type="entry name" value="Zinc finger, CCHC-type"/>
    <property type="match status" value="1"/>
</dbReference>
<dbReference type="Gramene" id="Tc05v2_t021980.1">
    <property type="protein sequence ID" value="Tc05v2_p021980.1"/>
    <property type="gene ID" value="Tc05v2_g021980"/>
</dbReference>
<dbReference type="PROSITE" id="PS00141">
    <property type="entry name" value="ASP_PROTEASE"/>
    <property type="match status" value="1"/>
</dbReference>
<keyword evidence="3" id="KW-0863">Zinc-finger</keyword>
<dbReference type="InterPro" id="IPR043128">
    <property type="entry name" value="Rev_trsase/Diguanyl_cyclase"/>
</dbReference>
<dbReference type="GO" id="GO:0004190">
    <property type="term" value="F:aspartic-type endopeptidase activity"/>
    <property type="evidence" value="ECO:0007669"/>
    <property type="project" value="InterPro"/>
</dbReference>
<keyword evidence="2" id="KW-0229">DNA integration</keyword>
<dbReference type="PANTHER" id="PTHR24559">
    <property type="entry name" value="TRANSPOSON TY3-I GAG-POL POLYPROTEIN"/>
    <property type="match status" value="1"/>
</dbReference>
<feature type="compositionally biased region" description="Polar residues" evidence="4">
    <location>
        <begin position="318"/>
        <end position="340"/>
    </location>
</feature>
<sequence length="740" mass="84338">MPPHRDREPNLAELVASARVVGVRRSRYERIPNPLSQNQDDVETSYAHMAVEIDRPLTNPIEGTQGVVAGHDDRVLNLIQEVSLKIAPPPFKGSINPDDAELWIEEMEKAFVAMRSSDQDKIRFAVYLLQGSAHNWWKGVTRTHDNDPEFFNWENFCITFYAKYFPRSKLLQLEREFLNLVKGSMTVDDYEAEFDRFSKFVTALVSDDESRARRFENGLNAHIHRGLAPLHLISYNEVSRDFATFKDRLPPWRTQSYHGKTSQQGLRCSVCGGGHQATEYKRVTGACFRCGQLGHRIAYCPLVLPECQSVQKPQNSRTFETTAQRTQPTHVVQTTQAPSSRHQKMGRPRTQGRGYAITQSNVEASNTVVSGTLLVASAFAHVLFDTGASHSFVSVAFVRKFTLPCMLLDYELCVDTLVRARRLLACGCKGFLATVTDTRMKELRIEEIPIVREFPDVFPEDPPNLPLDREIDFSIDLVLGTGPISKAPYRMAPAELKELKDVSPWGAPVLFVKKKDESMRLCIDYRELNKLKVRIEDVPKTAFRTRYGHYEFLVMPFGLTNAPATFMDLMNKVFKPYLDKFVVVFIDDILVYSPSSTDHEKYLRVVLETLRQKQLFTKLKKCDFWLSSVAFLGHVVSKDGISVDLKKVEVVVTWKRPNNVSKIHSFLGFAFDRLVRKEVRFEWTNDCERSFEELKKRLVSALILTIPTSGKGFVVYSDASKKGLGCVLMQDDKVITYASR</sequence>
<dbReference type="Gene3D" id="3.30.70.270">
    <property type="match status" value="2"/>
</dbReference>